<name>A0A7W8ZJK4_9SPHI</name>
<evidence type="ECO:0000259" key="6">
    <source>
        <dbReference type="Pfam" id="PF14905"/>
    </source>
</evidence>
<dbReference type="Pfam" id="PF14905">
    <property type="entry name" value="OMP_b-brl_3"/>
    <property type="match status" value="1"/>
</dbReference>
<dbReference type="EMBL" id="JACHCE010000001">
    <property type="protein sequence ID" value="MBB5635060.1"/>
    <property type="molecule type" value="Genomic_DNA"/>
</dbReference>
<keyword evidence="3" id="KW-0998">Cell outer membrane</keyword>
<feature type="region of interest" description="Disordered" evidence="4">
    <location>
        <begin position="339"/>
        <end position="360"/>
    </location>
</feature>
<evidence type="ECO:0000256" key="3">
    <source>
        <dbReference type="ARBA" id="ARBA00023237"/>
    </source>
</evidence>
<dbReference type="Pfam" id="PF13715">
    <property type="entry name" value="CarbopepD_reg_2"/>
    <property type="match status" value="1"/>
</dbReference>
<dbReference type="InterPro" id="IPR036942">
    <property type="entry name" value="Beta-barrel_TonB_sf"/>
</dbReference>
<dbReference type="PANTHER" id="PTHR40980">
    <property type="entry name" value="PLUG DOMAIN-CONTAINING PROTEIN"/>
    <property type="match status" value="1"/>
</dbReference>
<dbReference type="InterPro" id="IPR008969">
    <property type="entry name" value="CarboxyPept-like_regulatory"/>
</dbReference>
<evidence type="ECO:0000256" key="4">
    <source>
        <dbReference type="SAM" id="MobiDB-lite"/>
    </source>
</evidence>
<dbReference type="GO" id="GO:0009279">
    <property type="term" value="C:cell outer membrane"/>
    <property type="evidence" value="ECO:0007669"/>
    <property type="project" value="UniProtKB-SubCell"/>
</dbReference>
<dbReference type="SUPFAM" id="SSF49464">
    <property type="entry name" value="Carboxypeptidase regulatory domain-like"/>
    <property type="match status" value="1"/>
</dbReference>
<feature type="domain" description="Outer membrane protein beta-barrel" evidence="6">
    <location>
        <begin position="379"/>
        <end position="780"/>
    </location>
</feature>
<keyword evidence="2" id="KW-0472">Membrane</keyword>
<dbReference type="Gene3D" id="2.40.170.20">
    <property type="entry name" value="TonB-dependent receptor, beta-barrel domain"/>
    <property type="match status" value="1"/>
</dbReference>
<dbReference type="AlphaFoldDB" id="A0A7W8ZJK4"/>
<dbReference type="Gene3D" id="2.60.40.1120">
    <property type="entry name" value="Carboxypeptidase-like, regulatory domain"/>
    <property type="match status" value="1"/>
</dbReference>
<organism evidence="7 8">
    <name type="scientific">Pedobacter cryoconitis</name>
    <dbReference type="NCBI Taxonomy" id="188932"/>
    <lineage>
        <taxon>Bacteria</taxon>
        <taxon>Pseudomonadati</taxon>
        <taxon>Bacteroidota</taxon>
        <taxon>Sphingobacteriia</taxon>
        <taxon>Sphingobacteriales</taxon>
        <taxon>Sphingobacteriaceae</taxon>
        <taxon>Pedobacter</taxon>
    </lineage>
</organism>
<feature type="chain" id="PRO_5030959902" description="Outer membrane protein beta-barrel domain-containing protein" evidence="5">
    <location>
        <begin position="21"/>
        <end position="805"/>
    </location>
</feature>
<comment type="subcellular location">
    <subcellularLocation>
        <location evidence="1">Cell outer membrane</location>
    </subcellularLocation>
</comment>
<comment type="caution">
    <text evidence="7">The sequence shown here is derived from an EMBL/GenBank/DDBJ whole genome shotgun (WGS) entry which is preliminary data.</text>
</comment>
<evidence type="ECO:0000256" key="5">
    <source>
        <dbReference type="SAM" id="SignalP"/>
    </source>
</evidence>
<gene>
    <name evidence="7" type="ORF">HDE68_000945</name>
</gene>
<evidence type="ECO:0000256" key="1">
    <source>
        <dbReference type="ARBA" id="ARBA00004442"/>
    </source>
</evidence>
<evidence type="ECO:0000313" key="7">
    <source>
        <dbReference type="EMBL" id="MBB5635060.1"/>
    </source>
</evidence>
<dbReference type="InterPro" id="IPR041700">
    <property type="entry name" value="OMP_b-brl_3"/>
</dbReference>
<feature type="signal peptide" evidence="5">
    <location>
        <begin position="1"/>
        <end position="20"/>
    </location>
</feature>
<accession>A0A7W8ZJK4</accession>
<dbReference type="SUPFAM" id="SSF56935">
    <property type="entry name" value="Porins"/>
    <property type="match status" value="1"/>
</dbReference>
<evidence type="ECO:0000256" key="2">
    <source>
        <dbReference type="ARBA" id="ARBA00023136"/>
    </source>
</evidence>
<proteinExistence type="predicted"/>
<protein>
    <recommendedName>
        <fullName evidence="6">Outer membrane protein beta-barrel domain-containing protein</fullName>
    </recommendedName>
</protein>
<evidence type="ECO:0000313" key="8">
    <source>
        <dbReference type="Proteomes" id="UP000537204"/>
    </source>
</evidence>
<reference evidence="7 8" key="1">
    <citation type="submission" date="2020-08" db="EMBL/GenBank/DDBJ databases">
        <title>Genomic Encyclopedia of Type Strains, Phase IV (KMG-V): Genome sequencing to study the core and pangenomes of soil and plant-associated prokaryotes.</title>
        <authorList>
            <person name="Whitman W."/>
        </authorList>
    </citation>
    <scope>NUCLEOTIDE SEQUENCE [LARGE SCALE GENOMIC DNA]</scope>
    <source>
        <strain evidence="7 8">S3M1</strain>
    </source>
</reference>
<keyword evidence="5" id="KW-0732">Signal</keyword>
<dbReference type="PANTHER" id="PTHR40980:SF4">
    <property type="entry name" value="TONB-DEPENDENT RECEPTOR-LIKE BETA-BARREL DOMAIN-CONTAINING PROTEIN"/>
    <property type="match status" value="1"/>
</dbReference>
<dbReference type="RefSeq" id="WP_183879376.1">
    <property type="nucleotide sequence ID" value="NZ_JACHCD010000002.1"/>
</dbReference>
<dbReference type="Proteomes" id="UP000537204">
    <property type="component" value="Unassembled WGS sequence"/>
</dbReference>
<sequence>MKKKLSLILCLLSLTILSKAQIVKISGKIKSEPNTALNMATITLRTVQDSILVKGTASDEQGVFVLESLNAGKYILHISHLGYEPFHQRIDLADRNIILKDIILAKDLSVKLDAVEVRSKRPLIARSLDKLTLNIEGSVYEKGEDALRLFNIIPGVQATSRDITFRGSEKVTVYVNNRRILLSADQILAYLRTIPSESIKSYELRQVPGAEYDAQNGGVIINIVLKSDYRYGLSGSVNSGYWYNRENNTFSSASANYGVEKLTIQGGFTYRNSPAFYEDNIRQEFKQTNIYNTQTEKYIEKYPSIAFNAGFDYRLTPNQILGANYNRFDNPGDFSNTTTTSSDFFSNKNSNQKDSSSYSTKNTRFTYRNQIANAFYRNKLDTLGSKLDIGYSYVNYDLNDPSALETKFFNSAGAEIGPRDSLFAHNKGKSNVHVFNMDWEQHYGKSLQLNLGGKYTTSKTDYAMEYRNGLDGNAPLDILRSNRFIYQEKILALYSTLTKSFKNWEVKAGLRAEQTDYNGQSVTTNETIGRNRWDFFPSTYVRRKLGEQHALSFSYARRIDRPGFRQLNPFTFYTSLNTIQQGNPNLLPYFSNNLQLEYVFKNKYTLTVGYQNTKAGIATNVTNIGDVIVSKDANISDNRNSFLSVYIPVQITDWWEFNMNATLRNTILDVRTTPEVHRSKFSQDFWAVQKFTLPGKYYVEVSGNYGRNRFYDIYDSFNTGNLNIYVKKSFFKDRLTTRLELADPFHLNKPGNTIDSPYFTRISERTRLDYIRSVGIFLNYSFSGGKKTTNREGVDAGGNEARGRL</sequence>